<dbReference type="GO" id="GO:0003677">
    <property type="term" value="F:DNA binding"/>
    <property type="evidence" value="ECO:0007669"/>
    <property type="project" value="UniProtKB-KW"/>
</dbReference>
<organism evidence="9 10">
    <name type="scientific">Actinoplanes octamycinicus</name>
    <dbReference type="NCBI Taxonomy" id="135948"/>
    <lineage>
        <taxon>Bacteria</taxon>
        <taxon>Bacillati</taxon>
        <taxon>Actinomycetota</taxon>
        <taxon>Actinomycetes</taxon>
        <taxon>Micromonosporales</taxon>
        <taxon>Micromonosporaceae</taxon>
        <taxon>Actinoplanes</taxon>
    </lineage>
</organism>
<dbReference type="SUPFAM" id="SSF46894">
    <property type="entry name" value="C-terminal effector domain of the bipartite response regulators"/>
    <property type="match status" value="1"/>
</dbReference>
<dbReference type="Proteomes" id="UP000546162">
    <property type="component" value="Unassembled WGS sequence"/>
</dbReference>
<dbReference type="PRINTS" id="PR00038">
    <property type="entry name" value="HTHLUXR"/>
</dbReference>
<dbReference type="SMART" id="SM00421">
    <property type="entry name" value="HTH_LUXR"/>
    <property type="match status" value="1"/>
</dbReference>
<evidence type="ECO:0000259" key="8">
    <source>
        <dbReference type="SMART" id="SM00421"/>
    </source>
</evidence>
<evidence type="ECO:0000256" key="1">
    <source>
        <dbReference type="ARBA" id="ARBA00010641"/>
    </source>
</evidence>
<evidence type="ECO:0000256" key="5">
    <source>
        <dbReference type="ARBA" id="ARBA00023163"/>
    </source>
</evidence>
<reference evidence="9 10" key="1">
    <citation type="submission" date="2020-08" db="EMBL/GenBank/DDBJ databases">
        <title>Sequencing the genomes of 1000 actinobacteria strains.</title>
        <authorList>
            <person name="Klenk H.-P."/>
        </authorList>
    </citation>
    <scope>NUCLEOTIDE SEQUENCE [LARGE SCALE GENOMIC DNA]</scope>
    <source>
        <strain evidence="9 10">DSM 45809</strain>
    </source>
</reference>
<evidence type="ECO:0000256" key="6">
    <source>
        <dbReference type="SAM" id="MobiDB-lite"/>
    </source>
</evidence>
<dbReference type="AlphaFoldDB" id="A0A7W7M950"/>
<keyword evidence="4" id="KW-0238">DNA-binding</keyword>
<dbReference type="GO" id="GO:0006352">
    <property type="term" value="P:DNA-templated transcription initiation"/>
    <property type="evidence" value="ECO:0007669"/>
    <property type="project" value="InterPro"/>
</dbReference>
<keyword evidence="7" id="KW-1133">Transmembrane helix</keyword>
<evidence type="ECO:0000256" key="7">
    <source>
        <dbReference type="SAM" id="Phobius"/>
    </source>
</evidence>
<feature type="region of interest" description="Disordered" evidence="6">
    <location>
        <begin position="252"/>
        <end position="286"/>
    </location>
</feature>
<feature type="transmembrane region" description="Helical" evidence="7">
    <location>
        <begin position="42"/>
        <end position="61"/>
    </location>
</feature>
<keyword evidence="2" id="KW-0805">Transcription regulation</keyword>
<dbReference type="SUPFAM" id="SSF88946">
    <property type="entry name" value="Sigma2 domain of RNA polymerase sigma factors"/>
    <property type="match status" value="1"/>
</dbReference>
<keyword evidence="7" id="KW-0812">Transmembrane</keyword>
<dbReference type="InterPro" id="IPR036388">
    <property type="entry name" value="WH-like_DNA-bd_sf"/>
</dbReference>
<evidence type="ECO:0000313" key="9">
    <source>
        <dbReference type="EMBL" id="MBB4741619.1"/>
    </source>
</evidence>
<dbReference type="InterPro" id="IPR016032">
    <property type="entry name" value="Sig_transdc_resp-reg_C-effctor"/>
</dbReference>
<comment type="similarity">
    <text evidence="1">Belongs to the sigma-70 factor family. ECF subfamily.</text>
</comment>
<comment type="caution">
    <text evidence="9">The sequence shown here is derived from an EMBL/GenBank/DDBJ whole genome shotgun (WGS) entry which is preliminary data.</text>
</comment>
<proteinExistence type="inferred from homology"/>
<dbReference type="RefSeq" id="WP_185042074.1">
    <property type="nucleotide sequence ID" value="NZ_BAABFG010000005.1"/>
</dbReference>
<dbReference type="InterPro" id="IPR013249">
    <property type="entry name" value="RNA_pol_sigma70_r4_t2"/>
</dbReference>
<dbReference type="InterPro" id="IPR000792">
    <property type="entry name" value="Tscrpt_reg_LuxR_C"/>
</dbReference>
<evidence type="ECO:0000313" key="10">
    <source>
        <dbReference type="Proteomes" id="UP000546162"/>
    </source>
</evidence>
<name>A0A7W7M950_9ACTN</name>
<dbReference type="InterPro" id="IPR013325">
    <property type="entry name" value="RNA_pol_sigma_r2"/>
</dbReference>
<evidence type="ECO:0000256" key="3">
    <source>
        <dbReference type="ARBA" id="ARBA00023082"/>
    </source>
</evidence>
<keyword evidence="5" id="KW-0804">Transcription</keyword>
<keyword evidence="3" id="KW-0731">Sigma factor</keyword>
<keyword evidence="10" id="KW-1185">Reference proteome</keyword>
<sequence length="286" mass="31197">MVRSGKKRSTNGRGRDLGVTTVLINAVFAGVGGLYALTHSTAVTLAALVAVVVLVGLTLLLTHRVPARKSPAAMHGSAPAAVLLSSGQRKPRRPAEGPLEAEARPGGLPDWFDDFYRTNFRALVYTARFALWTRGLDESEAEDIVQEVLTRKIKNGSWSDIEKPLPYFRRAVVLRVISEAESGSRKAQPSDAIHDLPGDRPPGQDAWMDEEWIRDLLSTLTPAEREVMSLVLDGFRGPDIAALLGAKETTVRSTTRNARNKLKAQVPPQSHRTAIADPVDAKEERP</sequence>
<dbReference type="Gene3D" id="1.10.10.10">
    <property type="entry name" value="Winged helix-like DNA-binding domain superfamily/Winged helix DNA-binding domain"/>
    <property type="match status" value="1"/>
</dbReference>
<feature type="domain" description="HTH luxR-type" evidence="8">
    <location>
        <begin position="217"/>
        <end position="274"/>
    </location>
</feature>
<keyword evidence="9" id="KW-0240">DNA-directed RNA polymerase</keyword>
<dbReference type="GO" id="GO:0016987">
    <property type="term" value="F:sigma factor activity"/>
    <property type="evidence" value="ECO:0007669"/>
    <property type="project" value="UniProtKB-KW"/>
</dbReference>
<dbReference type="InterPro" id="IPR039425">
    <property type="entry name" value="RNA_pol_sigma-70-like"/>
</dbReference>
<feature type="transmembrane region" description="Helical" evidence="7">
    <location>
        <begin position="16"/>
        <end position="36"/>
    </location>
</feature>
<dbReference type="PANTHER" id="PTHR43133">
    <property type="entry name" value="RNA POLYMERASE ECF-TYPE SIGMA FACTO"/>
    <property type="match status" value="1"/>
</dbReference>
<protein>
    <submittedName>
        <fullName evidence="9">DNA-directed RNA polymerase specialized sigma24 family protein</fullName>
    </submittedName>
</protein>
<dbReference type="PANTHER" id="PTHR43133:SF8">
    <property type="entry name" value="RNA POLYMERASE SIGMA FACTOR HI_1459-RELATED"/>
    <property type="match status" value="1"/>
</dbReference>
<dbReference type="GO" id="GO:0000428">
    <property type="term" value="C:DNA-directed RNA polymerase complex"/>
    <property type="evidence" value="ECO:0007669"/>
    <property type="project" value="UniProtKB-KW"/>
</dbReference>
<evidence type="ECO:0000256" key="2">
    <source>
        <dbReference type="ARBA" id="ARBA00023015"/>
    </source>
</evidence>
<feature type="region of interest" description="Disordered" evidence="6">
    <location>
        <begin position="184"/>
        <end position="204"/>
    </location>
</feature>
<dbReference type="Pfam" id="PF08281">
    <property type="entry name" value="Sigma70_r4_2"/>
    <property type="match status" value="1"/>
</dbReference>
<dbReference type="EMBL" id="JACHNB010000001">
    <property type="protein sequence ID" value="MBB4741619.1"/>
    <property type="molecule type" value="Genomic_DNA"/>
</dbReference>
<keyword evidence="7" id="KW-0472">Membrane</keyword>
<gene>
    <name evidence="9" type="ORF">BJY16_005078</name>
</gene>
<evidence type="ECO:0000256" key="4">
    <source>
        <dbReference type="ARBA" id="ARBA00023125"/>
    </source>
</evidence>
<accession>A0A7W7M950</accession>